<dbReference type="Proteomes" id="UP001170959">
    <property type="component" value="Unassembled WGS sequence"/>
</dbReference>
<evidence type="ECO:0000313" key="1">
    <source>
        <dbReference type="EMBL" id="MDM1073186.1"/>
    </source>
</evidence>
<dbReference type="EMBL" id="JACAGJ010000006">
    <property type="protein sequence ID" value="MDM1073186.1"/>
    <property type="molecule type" value="Genomic_DNA"/>
</dbReference>
<proteinExistence type="predicted"/>
<name>A0AAJ1QFN1_9FLAO</name>
<sequence length="77" mass="9180">MKLKSFLGKFENKKRSKQINYWLLIVESGKIIEEKNENFSKRVLVLFDTNLDQFNLINHNPIKNSLWILKTDLEILS</sequence>
<comment type="caution">
    <text evidence="1">The sequence shown here is derived from an EMBL/GenBank/DDBJ whole genome shotgun (WGS) entry which is preliminary data.</text>
</comment>
<evidence type="ECO:0000313" key="2">
    <source>
        <dbReference type="Proteomes" id="UP001170959"/>
    </source>
</evidence>
<dbReference type="AlphaFoldDB" id="A0AAJ1QFN1"/>
<gene>
    <name evidence="1" type="ORF">HX001_11895</name>
</gene>
<accession>A0AAJ1QFN1</accession>
<dbReference type="RefSeq" id="WP_159154568.1">
    <property type="nucleotide sequence ID" value="NZ_CP013210.1"/>
</dbReference>
<organism evidence="1 2">
    <name type="scientific">Empedobacter brevis</name>
    <dbReference type="NCBI Taxonomy" id="247"/>
    <lineage>
        <taxon>Bacteria</taxon>
        <taxon>Pseudomonadati</taxon>
        <taxon>Bacteroidota</taxon>
        <taxon>Flavobacteriia</taxon>
        <taxon>Flavobacteriales</taxon>
        <taxon>Weeksellaceae</taxon>
        <taxon>Empedobacter</taxon>
    </lineage>
</organism>
<reference evidence="1" key="1">
    <citation type="submission" date="2020-06" db="EMBL/GenBank/DDBJ databases">
        <authorList>
            <person name="Dong N."/>
        </authorList>
    </citation>
    <scope>NUCLEOTIDE SEQUENCE</scope>
    <source>
        <strain evidence="1">R655-4</strain>
    </source>
</reference>
<protein>
    <submittedName>
        <fullName evidence="1">Uncharacterized protein</fullName>
    </submittedName>
</protein>
<reference evidence="1" key="2">
    <citation type="journal article" date="2022" name="Sci. Total Environ.">
        <title>Prevalence, transmission, and molecular epidemiology of tet(X)-positive bacteria among humans, animals, and environmental niches in China: An epidemiological, and genomic-based study.</title>
        <authorList>
            <person name="Dong N."/>
            <person name="Zeng Y."/>
            <person name="Cai C."/>
            <person name="Sun C."/>
            <person name="Lu J."/>
            <person name="Liu C."/>
            <person name="Zhou H."/>
            <person name="Sun Q."/>
            <person name="Shu L."/>
            <person name="Wang H."/>
            <person name="Wang Y."/>
            <person name="Wang S."/>
            <person name="Wu C."/>
            <person name="Chan E.W."/>
            <person name="Chen G."/>
            <person name="Shen Z."/>
            <person name="Chen S."/>
            <person name="Zhang R."/>
        </authorList>
    </citation>
    <scope>NUCLEOTIDE SEQUENCE</scope>
    <source>
        <strain evidence="1">R655-4</strain>
    </source>
</reference>